<dbReference type="CDD" id="cd04458">
    <property type="entry name" value="CSP_CDS"/>
    <property type="match status" value="1"/>
</dbReference>
<dbReference type="Proteomes" id="UP001519309">
    <property type="component" value="Unassembled WGS sequence"/>
</dbReference>
<evidence type="ECO:0000256" key="3">
    <source>
        <dbReference type="ARBA" id="ARBA00023015"/>
    </source>
</evidence>
<evidence type="ECO:0000256" key="7">
    <source>
        <dbReference type="SAM" id="MobiDB-lite"/>
    </source>
</evidence>
<reference evidence="9 10" key="1">
    <citation type="submission" date="2021-03" db="EMBL/GenBank/DDBJ databases">
        <title>Genomic Encyclopedia of Type Strains, Phase IV (KMG-IV): sequencing the most valuable type-strain genomes for metagenomic binning, comparative biology and taxonomic classification.</title>
        <authorList>
            <person name="Goeker M."/>
        </authorList>
    </citation>
    <scope>NUCLEOTIDE SEQUENCE [LARGE SCALE GENOMIC DNA]</scope>
    <source>
        <strain evidence="9 10">DSM 40499</strain>
    </source>
</reference>
<keyword evidence="10" id="KW-1185">Reference proteome</keyword>
<dbReference type="EMBL" id="JAGGLP010000020">
    <property type="protein sequence ID" value="MBP2054190.1"/>
    <property type="molecule type" value="Genomic_DNA"/>
</dbReference>
<dbReference type="InterPro" id="IPR011129">
    <property type="entry name" value="CSD"/>
</dbReference>
<dbReference type="SMART" id="SM00357">
    <property type="entry name" value="CSP"/>
    <property type="match status" value="1"/>
</dbReference>
<organism evidence="9 10">
    <name type="scientific">Streptomyces griseochromogenes</name>
    <dbReference type="NCBI Taxonomy" id="68214"/>
    <lineage>
        <taxon>Bacteria</taxon>
        <taxon>Bacillati</taxon>
        <taxon>Actinomycetota</taxon>
        <taxon>Actinomycetes</taxon>
        <taxon>Kitasatosporales</taxon>
        <taxon>Streptomycetaceae</taxon>
        <taxon>Streptomyces</taxon>
    </lineage>
</organism>
<dbReference type="PANTHER" id="PTHR46565">
    <property type="entry name" value="COLD SHOCK DOMAIN PROTEIN 2"/>
    <property type="match status" value="1"/>
</dbReference>
<dbReference type="Gene3D" id="2.40.50.140">
    <property type="entry name" value="Nucleic acid-binding proteins"/>
    <property type="match status" value="1"/>
</dbReference>
<keyword evidence="4" id="KW-0238">DNA-binding</keyword>
<dbReference type="PRINTS" id="PR00050">
    <property type="entry name" value="COLDSHOCK"/>
</dbReference>
<keyword evidence="6" id="KW-0804">Transcription</keyword>
<evidence type="ECO:0000313" key="9">
    <source>
        <dbReference type="EMBL" id="MBP2054190.1"/>
    </source>
</evidence>
<keyword evidence="5" id="KW-0010">Activator</keyword>
<dbReference type="PANTHER" id="PTHR46565:SF20">
    <property type="entry name" value="COLD SHOCK DOMAIN-CONTAINING PROTEIN 4"/>
    <property type="match status" value="1"/>
</dbReference>
<comment type="caution">
    <text evidence="9">The sequence shown here is derived from an EMBL/GenBank/DDBJ whole genome shotgun (WGS) entry which is preliminary data.</text>
</comment>
<evidence type="ECO:0000256" key="5">
    <source>
        <dbReference type="ARBA" id="ARBA00023159"/>
    </source>
</evidence>
<evidence type="ECO:0000256" key="1">
    <source>
        <dbReference type="ARBA" id="ARBA00004496"/>
    </source>
</evidence>
<proteinExistence type="predicted"/>
<dbReference type="InterPro" id="IPR012340">
    <property type="entry name" value="NA-bd_OB-fold"/>
</dbReference>
<name>A0ABS4M3E0_9ACTN</name>
<dbReference type="Pfam" id="PF00313">
    <property type="entry name" value="CSD"/>
    <property type="match status" value="1"/>
</dbReference>
<keyword evidence="2" id="KW-0963">Cytoplasm</keyword>
<evidence type="ECO:0000256" key="2">
    <source>
        <dbReference type="ARBA" id="ARBA00022490"/>
    </source>
</evidence>
<evidence type="ECO:0000313" key="10">
    <source>
        <dbReference type="Proteomes" id="UP001519309"/>
    </source>
</evidence>
<keyword evidence="3" id="KW-0805">Transcription regulation</keyword>
<evidence type="ECO:0000256" key="6">
    <source>
        <dbReference type="ARBA" id="ARBA00023163"/>
    </source>
</evidence>
<feature type="compositionally biased region" description="Basic and acidic residues" evidence="7">
    <location>
        <begin position="44"/>
        <end position="64"/>
    </location>
</feature>
<evidence type="ECO:0000256" key="4">
    <source>
        <dbReference type="ARBA" id="ARBA00023125"/>
    </source>
</evidence>
<feature type="region of interest" description="Disordered" evidence="7">
    <location>
        <begin position="44"/>
        <end position="70"/>
    </location>
</feature>
<gene>
    <name evidence="9" type="ORF">J2Z21_007193</name>
</gene>
<dbReference type="InterPro" id="IPR002059">
    <property type="entry name" value="CSP_DNA-bd"/>
</dbReference>
<feature type="domain" description="CSD" evidence="8">
    <location>
        <begin position="1"/>
        <end position="70"/>
    </location>
</feature>
<dbReference type="PROSITE" id="PS51857">
    <property type="entry name" value="CSD_2"/>
    <property type="match status" value="1"/>
</dbReference>
<evidence type="ECO:0000259" key="8">
    <source>
        <dbReference type="PROSITE" id="PS51857"/>
    </source>
</evidence>
<sequence>MAGGVVKWFNAENGFGLIAKDGGTDAFAHRSDIADSGCRELVEGEEVEGHLRRDPGAEEATGREHRPRLK</sequence>
<dbReference type="PIRSF" id="PIRSF002599">
    <property type="entry name" value="Cold_shock_A"/>
    <property type="match status" value="1"/>
</dbReference>
<protein>
    <submittedName>
        <fullName evidence="9">CspA family cold shock protein</fullName>
    </submittedName>
</protein>
<dbReference type="InterPro" id="IPR012156">
    <property type="entry name" value="Cold_shock_CspA"/>
</dbReference>
<comment type="subcellular location">
    <subcellularLocation>
        <location evidence="1">Cytoplasm</location>
    </subcellularLocation>
</comment>
<accession>A0ABS4M3E0</accession>
<dbReference type="SUPFAM" id="SSF50249">
    <property type="entry name" value="Nucleic acid-binding proteins"/>
    <property type="match status" value="1"/>
</dbReference>